<dbReference type="InterPro" id="IPR011006">
    <property type="entry name" value="CheY-like_superfamily"/>
</dbReference>
<dbReference type="Gene3D" id="3.40.50.2300">
    <property type="match status" value="1"/>
</dbReference>
<evidence type="ECO:0000259" key="2">
    <source>
        <dbReference type="PROSITE" id="PS50110"/>
    </source>
</evidence>
<dbReference type="PANTHER" id="PTHR37299">
    <property type="entry name" value="TRANSCRIPTIONAL REGULATOR-RELATED"/>
    <property type="match status" value="1"/>
</dbReference>
<dbReference type="GO" id="GO:0000156">
    <property type="term" value="F:phosphorelay response regulator activity"/>
    <property type="evidence" value="ECO:0007669"/>
    <property type="project" value="InterPro"/>
</dbReference>
<dbReference type="EMBL" id="JACVXB010000001">
    <property type="protein sequence ID" value="MBD0831290.1"/>
    <property type="molecule type" value="Genomic_DNA"/>
</dbReference>
<dbReference type="SMART" id="SM00448">
    <property type="entry name" value="REC"/>
    <property type="match status" value="1"/>
</dbReference>
<dbReference type="GO" id="GO:0003677">
    <property type="term" value="F:DNA binding"/>
    <property type="evidence" value="ECO:0007669"/>
    <property type="project" value="InterPro"/>
</dbReference>
<dbReference type="InterPro" id="IPR001789">
    <property type="entry name" value="Sig_transdc_resp-reg_receiver"/>
</dbReference>
<dbReference type="Pfam" id="PF04397">
    <property type="entry name" value="LytTR"/>
    <property type="match status" value="1"/>
</dbReference>
<reference evidence="4 5" key="1">
    <citation type="submission" date="2020-09" db="EMBL/GenBank/DDBJ databases">
        <title>TT11 complete genome.</title>
        <authorList>
            <person name="Wu Z."/>
        </authorList>
    </citation>
    <scope>NUCLEOTIDE SEQUENCE [LARGE SCALE GENOMIC DNA]</scope>
    <source>
        <strain evidence="4 5">TT11</strain>
    </source>
</reference>
<dbReference type="InterPro" id="IPR007492">
    <property type="entry name" value="LytTR_DNA-bd_dom"/>
</dbReference>
<dbReference type="Proteomes" id="UP000600588">
    <property type="component" value="Unassembled WGS sequence"/>
</dbReference>
<accession>A0A8J6Q703</accession>
<feature type="domain" description="HTH LytTR-type" evidence="3">
    <location>
        <begin position="147"/>
        <end position="252"/>
    </location>
</feature>
<gene>
    <name evidence="4" type="ORF">ICJ83_04005</name>
</gene>
<dbReference type="Pfam" id="PF00072">
    <property type="entry name" value="Response_reg"/>
    <property type="match status" value="1"/>
</dbReference>
<protein>
    <submittedName>
        <fullName evidence="4">Response regulator transcription factor</fullName>
    </submittedName>
</protein>
<dbReference type="PROSITE" id="PS50110">
    <property type="entry name" value="RESPONSE_REGULATORY"/>
    <property type="match status" value="1"/>
</dbReference>
<organism evidence="4 5">
    <name type="scientific">Aestuariibaculum sediminum</name>
    <dbReference type="NCBI Taxonomy" id="2770637"/>
    <lineage>
        <taxon>Bacteria</taxon>
        <taxon>Pseudomonadati</taxon>
        <taxon>Bacteroidota</taxon>
        <taxon>Flavobacteriia</taxon>
        <taxon>Flavobacteriales</taxon>
        <taxon>Flavobacteriaceae</taxon>
    </lineage>
</organism>
<dbReference type="PANTHER" id="PTHR37299:SF1">
    <property type="entry name" value="STAGE 0 SPORULATION PROTEIN A HOMOLOG"/>
    <property type="match status" value="1"/>
</dbReference>
<dbReference type="PROSITE" id="PS50930">
    <property type="entry name" value="HTH_LYTTR"/>
    <property type="match status" value="1"/>
</dbReference>
<dbReference type="RefSeq" id="WP_188229054.1">
    <property type="nucleotide sequence ID" value="NZ_JACVXB010000001.1"/>
</dbReference>
<evidence type="ECO:0000259" key="3">
    <source>
        <dbReference type="PROSITE" id="PS50930"/>
    </source>
</evidence>
<dbReference type="SMART" id="SM00850">
    <property type="entry name" value="LytTR"/>
    <property type="match status" value="1"/>
</dbReference>
<evidence type="ECO:0000256" key="1">
    <source>
        <dbReference type="PROSITE-ProRule" id="PRU00169"/>
    </source>
</evidence>
<feature type="modified residue" description="4-aspartylphosphate" evidence="1">
    <location>
        <position position="58"/>
    </location>
</feature>
<evidence type="ECO:0000313" key="5">
    <source>
        <dbReference type="Proteomes" id="UP000600588"/>
    </source>
</evidence>
<name>A0A8J6Q703_9FLAO</name>
<dbReference type="Gene3D" id="2.40.50.1020">
    <property type="entry name" value="LytTr DNA-binding domain"/>
    <property type="match status" value="1"/>
</dbReference>
<feature type="domain" description="Response regulatory" evidence="2">
    <location>
        <begin position="6"/>
        <end position="118"/>
    </location>
</feature>
<comment type="caution">
    <text evidence="4">The sequence shown here is derived from an EMBL/GenBank/DDBJ whole genome shotgun (WGS) entry which is preliminary data.</text>
</comment>
<keyword evidence="1" id="KW-0597">Phosphoprotein</keyword>
<evidence type="ECO:0000313" key="4">
    <source>
        <dbReference type="EMBL" id="MBD0831290.1"/>
    </source>
</evidence>
<proteinExistence type="predicted"/>
<dbReference type="InterPro" id="IPR046947">
    <property type="entry name" value="LytR-like"/>
</dbReference>
<dbReference type="AlphaFoldDB" id="A0A8J6Q703"/>
<sequence length="252" mass="29162">MSSKYKTIIIDDEQSARNRLQRLLAMFPNTFEVIGLAENGTEARQLINDLNPDLIFLDIEMPGLTGFQLLQSLEVVPMVIFCTAYDQYALQAFETNSADYLVKPVRKERLEVTIDKLKLFDRTSNEDLLQSLKILSELKQETKKTSITVKKGDKIVFIKLDEVLYFEAKDKYVIIHTKHENHLSEQSLLKLEQTLPKAFLRVHRGVIINTDHVKEVQKYFNNRYILTLNTSSKITITTGRSYVEGIKSWMNL</sequence>
<keyword evidence="5" id="KW-1185">Reference proteome</keyword>
<dbReference type="SUPFAM" id="SSF52172">
    <property type="entry name" value="CheY-like"/>
    <property type="match status" value="1"/>
</dbReference>